<keyword evidence="3" id="KW-1185">Reference proteome</keyword>
<dbReference type="AlphaFoldDB" id="A0A392QWR2"/>
<feature type="compositionally biased region" description="Low complexity" evidence="1">
    <location>
        <begin position="120"/>
        <end position="131"/>
    </location>
</feature>
<feature type="compositionally biased region" description="Low complexity" evidence="1">
    <location>
        <begin position="71"/>
        <end position="93"/>
    </location>
</feature>
<dbReference type="Proteomes" id="UP000265520">
    <property type="component" value="Unassembled WGS sequence"/>
</dbReference>
<accession>A0A392QWR2</accession>
<name>A0A392QWR2_9FABA</name>
<feature type="region of interest" description="Disordered" evidence="1">
    <location>
        <begin position="108"/>
        <end position="152"/>
    </location>
</feature>
<feature type="region of interest" description="Disordered" evidence="1">
    <location>
        <begin position="51"/>
        <end position="93"/>
    </location>
</feature>
<feature type="non-terminal residue" evidence="2">
    <location>
        <position position="152"/>
    </location>
</feature>
<feature type="compositionally biased region" description="Low complexity" evidence="1">
    <location>
        <begin position="138"/>
        <end position="152"/>
    </location>
</feature>
<evidence type="ECO:0000313" key="3">
    <source>
        <dbReference type="Proteomes" id="UP000265520"/>
    </source>
</evidence>
<feature type="compositionally biased region" description="Polar residues" evidence="1">
    <location>
        <begin position="108"/>
        <end position="119"/>
    </location>
</feature>
<feature type="region of interest" description="Disordered" evidence="1">
    <location>
        <begin position="1"/>
        <end position="38"/>
    </location>
</feature>
<reference evidence="2 3" key="1">
    <citation type="journal article" date="2018" name="Front. Plant Sci.">
        <title>Red Clover (Trifolium pratense) and Zigzag Clover (T. medium) - A Picture of Genomic Similarities and Differences.</title>
        <authorList>
            <person name="Dluhosova J."/>
            <person name="Istvanek J."/>
            <person name="Nedelnik J."/>
            <person name="Repkova J."/>
        </authorList>
    </citation>
    <scope>NUCLEOTIDE SEQUENCE [LARGE SCALE GENOMIC DNA]</scope>
    <source>
        <strain evidence="3">cv. 10/8</strain>
        <tissue evidence="2">Leaf</tissue>
    </source>
</reference>
<evidence type="ECO:0000256" key="1">
    <source>
        <dbReference type="SAM" id="MobiDB-lite"/>
    </source>
</evidence>
<organism evidence="2 3">
    <name type="scientific">Trifolium medium</name>
    <dbReference type="NCBI Taxonomy" id="97028"/>
    <lineage>
        <taxon>Eukaryota</taxon>
        <taxon>Viridiplantae</taxon>
        <taxon>Streptophyta</taxon>
        <taxon>Embryophyta</taxon>
        <taxon>Tracheophyta</taxon>
        <taxon>Spermatophyta</taxon>
        <taxon>Magnoliopsida</taxon>
        <taxon>eudicotyledons</taxon>
        <taxon>Gunneridae</taxon>
        <taxon>Pentapetalae</taxon>
        <taxon>rosids</taxon>
        <taxon>fabids</taxon>
        <taxon>Fabales</taxon>
        <taxon>Fabaceae</taxon>
        <taxon>Papilionoideae</taxon>
        <taxon>50 kb inversion clade</taxon>
        <taxon>NPAAA clade</taxon>
        <taxon>Hologalegina</taxon>
        <taxon>IRL clade</taxon>
        <taxon>Trifolieae</taxon>
        <taxon>Trifolium</taxon>
    </lineage>
</organism>
<comment type="caution">
    <text evidence="2">The sequence shown here is derived from an EMBL/GenBank/DDBJ whole genome shotgun (WGS) entry which is preliminary data.</text>
</comment>
<sequence length="152" mass="15759">MSPATSLTMGDKLSGAFTPESWKKIPSSQSHSSSTSATSNIVGKVTEFNFNKSWPENNIPAVPNYSNSRESLSSSTSKTPSVSSASSSVSSIAVPPAAVPVTLSNTMTSSNISVDSNHMSTSSATDSLDLSNQVPKQTLSPSPNSPFLNSTL</sequence>
<evidence type="ECO:0000313" key="2">
    <source>
        <dbReference type="EMBL" id="MCI28332.1"/>
    </source>
</evidence>
<dbReference type="EMBL" id="LXQA010165019">
    <property type="protein sequence ID" value="MCI28332.1"/>
    <property type="molecule type" value="Genomic_DNA"/>
</dbReference>
<proteinExistence type="predicted"/>
<feature type="compositionally biased region" description="Low complexity" evidence="1">
    <location>
        <begin position="27"/>
        <end position="38"/>
    </location>
</feature>
<protein>
    <submittedName>
        <fullName evidence="2">Serine-rich adhesin for platelets-like</fullName>
    </submittedName>
</protein>